<proteinExistence type="inferred from homology"/>
<feature type="transmembrane region" description="Helical" evidence="10">
    <location>
        <begin position="369"/>
        <end position="393"/>
    </location>
</feature>
<dbReference type="GO" id="GO:0140359">
    <property type="term" value="F:ABC-type transporter activity"/>
    <property type="evidence" value="ECO:0007669"/>
    <property type="project" value="InterPro"/>
</dbReference>
<feature type="transmembrane region" description="Helical" evidence="10">
    <location>
        <begin position="325"/>
        <end position="348"/>
    </location>
</feature>
<dbReference type="InterPro" id="IPR003593">
    <property type="entry name" value="AAA+_ATPase"/>
</dbReference>
<dbReference type="Gene3D" id="3.40.50.300">
    <property type="entry name" value="P-loop containing nucleotide triphosphate hydrolases"/>
    <property type="match status" value="1"/>
</dbReference>
<feature type="transmembrane region" description="Helical" evidence="10">
    <location>
        <begin position="21"/>
        <end position="45"/>
    </location>
</feature>
<dbReference type="InterPro" id="IPR026082">
    <property type="entry name" value="ABCA"/>
</dbReference>
<evidence type="ECO:0000256" key="8">
    <source>
        <dbReference type="ARBA" id="ARBA00023136"/>
    </source>
</evidence>
<dbReference type="AlphaFoldDB" id="A0A507FFE0"/>
<dbReference type="GO" id="GO:0005524">
    <property type="term" value="F:ATP binding"/>
    <property type="evidence" value="ECO:0007669"/>
    <property type="project" value="UniProtKB-KW"/>
</dbReference>
<keyword evidence="13" id="KW-1185">Reference proteome</keyword>
<feature type="domain" description="ABC transporter" evidence="11">
    <location>
        <begin position="506"/>
        <end position="761"/>
    </location>
</feature>
<accession>A0A507FFE0</accession>
<evidence type="ECO:0000256" key="7">
    <source>
        <dbReference type="ARBA" id="ARBA00022989"/>
    </source>
</evidence>
<name>A0A507FFE0_9FUNG</name>
<comment type="similarity">
    <text evidence="2">Belongs to the ABC transporter superfamily. ABCA family.</text>
</comment>
<evidence type="ECO:0000256" key="9">
    <source>
        <dbReference type="SAM" id="MobiDB-lite"/>
    </source>
</evidence>
<dbReference type="PROSITE" id="PS50893">
    <property type="entry name" value="ABC_TRANSPORTER_2"/>
    <property type="match status" value="1"/>
</dbReference>
<evidence type="ECO:0000256" key="1">
    <source>
        <dbReference type="ARBA" id="ARBA00004141"/>
    </source>
</evidence>
<feature type="transmembrane region" description="Helical" evidence="10">
    <location>
        <begin position="263"/>
        <end position="282"/>
    </location>
</feature>
<feature type="transmembrane region" description="Helical" evidence="10">
    <location>
        <begin position="399"/>
        <end position="421"/>
    </location>
</feature>
<dbReference type="GO" id="GO:0016887">
    <property type="term" value="F:ATP hydrolysis activity"/>
    <property type="evidence" value="ECO:0007669"/>
    <property type="project" value="InterPro"/>
</dbReference>
<dbReference type="InterPro" id="IPR013525">
    <property type="entry name" value="ABC2_TM"/>
</dbReference>
<keyword evidence="4 10" id="KW-0812">Transmembrane</keyword>
<evidence type="ECO:0000256" key="4">
    <source>
        <dbReference type="ARBA" id="ARBA00022692"/>
    </source>
</evidence>
<keyword evidence="8 10" id="KW-0472">Membrane</keyword>
<protein>
    <recommendedName>
        <fullName evidence="11">ABC transporter domain-containing protein</fullName>
    </recommendedName>
</protein>
<feature type="region of interest" description="Disordered" evidence="9">
    <location>
        <begin position="516"/>
        <end position="535"/>
    </location>
</feature>
<evidence type="ECO:0000256" key="2">
    <source>
        <dbReference type="ARBA" id="ARBA00008869"/>
    </source>
</evidence>
<dbReference type="STRING" id="246404.A0A507FFE0"/>
<comment type="subcellular location">
    <subcellularLocation>
        <location evidence="1">Membrane</location>
        <topology evidence="1">Multi-pass membrane protein</topology>
    </subcellularLocation>
</comment>
<dbReference type="PROSITE" id="PS00211">
    <property type="entry name" value="ABC_TRANSPORTER_1"/>
    <property type="match status" value="1"/>
</dbReference>
<dbReference type="SUPFAM" id="SSF52540">
    <property type="entry name" value="P-loop containing nucleoside triphosphate hydrolases"/>
    <property type="match status" value="1"/>
</dbReference>
<evidence type="ECO:0000259" key="11">
    <source>
        <dbReference type="PROSITE" id="PS50893"/>
    </source>
</evidence>
<evidence type="ECO:0000313" key="13">
    <source>
        <dbReference type="Proteomes" id="UP000320333"/>
    </source>
</evidence>
<keyword evidence="6" id="KW-0067">ATP-binding</keyword>
<dbReference type="EMBL" id="QEAP01000150">
    <property type="protein sequence ID" value="TPX74006.1"/>
    <property type="molecule type" value="Genomic_DNA"/>
</dbReference>
<evidence type="ECO:0000313" key="12">
    <source>
        <dbReference type="EMBL" id="TPX74006.1"/>
    </source>
</evidence>
<keyword evidence="3" id="KW-0813">Transport</keyword>
<evidence type="ECO:0000256" key="6">
    <source>
        <dbReference type="ARBA" id="ARBA00022840"/>
    </source>
</evidence>
<evidence type="ECO:0000256" key="3">
    <source>
        <dbReference type="ARBA" id="ARBA00022448"/>
    </source>
</evidence>
<reference evidence="12 13" key="1">
    <citation type="journal article" date="2019" name="Sci. Rep.">
        <title>Comparative genomics of chytrid fungi reveal insights into the obligate biotrophic and pathogenic lifestyle of Synchytrium endobioticum.</title>
        <authorList>
            <person name="van de Vossenberg B.T.L.H."/>
            <person name="Warris S."/>
            <person name="Nguyen H.D.T."/>
            <person name="van Gent-Pelzer M.P.E."/>
            <person name="Joly D.L."/>
            <person name="van de Geest H.C."/>
            <person name="Bonants P.J.M."/>
            <person name="Smith D.S."/>
            <person name="Levesque C.A."/>
            <person name="van der Lee T.A.J."/>
        </authorList>
    </citation>
    <scope>NUCLEOTIDE SEQUENCE [LARGE SCALE GENOMIC DNA]</scope>
    <source>
        <strain evidence="12 13">CBS 675.73</strain>
    </source>
</reference>
<feature type="transmembrane region" description="Helical" evidence="10">
    <location>
        <begin position="294"/>
        <end position="319"/>
    </location>
</feature>
<dbReference type="GO" id="GO:0016020">
    <property type="term" value="C:membrane"/>
    <property type="evidence" value="ECO:0007669"/>
    <property type="project" value="UniProtKB-SubCell"/>
</dbReference>
<keyword evidence="7 10" id="KW-1133">Transmembrane helix</keyword>
<comment type="caution">
    <text evidence="12">The sequence shown here is derived from an EMBL/GenBank/DDBJ whole genome shotgun (WGS) entry which is preliminary data.</text>
</comment>
<dbReference type="SMART" id="SM00382">
    <property type="entry name" value="AAA"/>
    <property type="match status" value="1"/>
</dbReference>
<dbReference type="Proteomes" id="UP000320333">
    <property type="component" value="Unassembled WGS sequence"/>
</dbReference>
<dbReference type="InterPro" id="IPR003439">
    <property type="entry name" value="ABC_transporter-like_ATP-bd"/>
</dbReference>
<dbReference type="FunFam" id="3.40.50.300:FF:000335">
    <property type="entry name" value="ATP binding cassette subfamily A member 5"/>
    <property type="match status" value="1"/>
</dbReference>
<dbReference type="OrthoDB" id="2117479at2759"/>
<organism evidence="12 13">
    <name type="scientific">Chytriomyces confervae</name>
    <dbReference type="NCBI Taxonomy" id="246404"/>
    <lineage>
        <taxon>Eukaryota</taxon>
        <taxon>Fungi</taxon>
        <taxon>Fungi incertae sedis</taxon>
        <taxon>Chytridiomycota</taxon>
        <taxon>Chytridiomycota incertae sedis</taxon>
        <taxon>Chytridiomycetes</taxon>
        <taxon>Chytridiales</taxon>
        <taxon>Chytriomycetaceae</taxon>
        <taxon>Chytriomyces</taxon>
    </lineage>
</organism>
<dbReference type="PANTHER" id="PTHR19229">
    <property type="entry name" value="ATP-BINDING CASSETTE TRANSPORTER SUBFAMILY A ABCA"/>
    <property type="match status" value="1"/>
</dbReference>
<dbReference type="GO" id="GO:0005319">
    <property type="term" value="F:lipid transporter activity"/>
    <property type="evidence" value="ECO:0007669"/>
    <property type="project" value="TreeGrafter"/>
</dbReference>
<dbReference type="InterPro" id="IPR027417">
    <property type="entry name" value="P-loop_NTPase"/>
</dbReference>
<sequence length="847" mass="91557">MRPRTHATALMRVQLQRYRRNPSTAVLLVMIPVLMTAIGIGLSFIKPMSFPPFPVTSFTGLTGSSNLSLALVVTPSNPEIKATLLAGVVPSLKASYSKVSPVGQLNIDHFDSAAAVANADYLYSTYKDSDRSYYPGGYIFNGSASSLSLNSGSSVDFGYTVLVDGAASFPGLATLMSQATHAALNTPLSPPKLLPFVTTFVTGGVIDIGSQLLPPFIVNGLQGTLTLFGLTVIENYETGAAQQLFLSGLDPLSFFLASALIDYALYLMTSIILLTMLLALGYGASIQCISEPSFAGYALPIILFGLVVIPQAYCFSYFFRTKPAFSALSSMLVSVVVFVPWSIVNYVLKNQVSMTVDLLISFFVPNYGLYRAISITALSFNTVAGPITLADIFSFKYPILPVMLLFLLQSAGLFALAFLLMDLRRKNNTFQDFLRRLMNSQKKVTPEPSKLDLEAAVSSAEASTEGGGGEDFQPDQVLLEEVDRLRGYATANTFDADLQVAVEGVGKMVEISKAASSKAAASKDTEGTAPSWGKRSKPEKKKLVILDDLWFGVRKGECFGFLGPNGAGKSTTMKILCGLEAPSWGQVRFSETDVLTTSKQPTEFLTTNIGYCPQHDSLWAHVTAREHLTLYATLRGVTDVASAVNECLASVAIEHPDLPSKSLSGGNKRRLMLAVATIGNPKLLFLDEPTTGVDVAIRRTIWQVIEKMKETSAIILTSHSMEEVDALADRVGILVNGKLRCLGTSQRLKNTYGSGYTISIRTTTPEIAGTVASWFPEEMVKLRTVSGCTVTLDVVSHAVSVNASVQLLRELFAILKSRDGVEDYSVSQATLQQVFVDFSKKQREVNL</sequence>
<dbReference type="Pfam" id="PF12698">
    <property type="entry name" value="ABC2_membrane_3"/>
    <property type="match status" value="1"/>
</dbReference>
<keyword evidence="5" id="KW-0547">Nucleotide-binding</keyword>
<evidence type="ECO:0000256" key="5">
    <source>
        <dbReference type="ARBA" id="ARBA00022741"/>
    </source>
</evidence>
<gene>
    <name evidence="12" type="ORF">CcCBS67573_g04714</name>
</gene>
<dbReference type="CDD" id="cd03263">
    <property type="entry name" value="ABC_subfamily_A"/>
    <property type="match status" value="1"/>
</dbReference>
<evidence type="ECO:0000256" key="10">
    <source>
        <dbReference type="SAM" id="Phobius"/>
    </source>
</evidence>
<dbReference type="Pfam" id="PF00005">
    <property type="entry name" value="ABC_tran"/>
    <property type="match status" value="1"/>
</dbReference>
<dbReference type="InterPro" id="IPR017871">
    <property type="entry name" value="ABC_transporter-like_CS"/>
</dbReference>